<gene>
    <name evidence="2" type="ORF">BLA29_015271</name>
</gene>
<keyword evidence="3" id="KW-1185">Reference proteome</keyword>
<name>A0A1Y3AZY7_EURMA</name>
<evidence type="ECO:0000313" key="2">
    <source>
        <dbReference type="EMBL" id="OTF73547.1"/>
    </source>
</evidence>
<evidence type="ECO:0000259" key="1">
    <source>
        <dbReference type="Pfam" id="PF00047"/>
    </source>
</evidence>
<sequence length="86" mass="9839">MNVDRWFQASESGLITPIRPSTNVQIYDSIVHIRHVNEQHSGNWICVANNSLGEERAYIELYVIRPIQVNMSPEYLVADMTSTATF</sequence>
<dbReference type="InterPro" id="IPR013151">
    <property type="entry name" value="Immunoglobulin_dom"/>
</dbReference>
<proteinExistence type="predicted"/>
<evidence type="ECO:0000313" key="3">
    <source>
        <dbReference type="Proteomes" id="UP000194236"/>
    </source>
</evidence>
<dbReference type="Pfam" id="PF00047">
    <property type="entry name" value="ig"/>
    <property type="match status" value="1"/>
</dbReference>
<reference evidence="2 3" key="1">
    <citation type="submission" date="2017-03" db="EMBL/GenBank/DDBJ databases">
        <title>Genome Survey of Euroglyphus maynei.</title>
        <authorList>
            <person name="Arlian L.G."/>
            <person name="Morgan M.S."/>
            <person name="Rider S.D."/>
        </authorList>
    </citation>
    <scope>NUCLEOTIDE SEQUENCE [LARGE SCALE GENOMIC DNA]</scope>
    <source>
        <strain evidence="2">Arlian Lab</strain>
        <tissue evidence="2">Whole body</tissue>
    </source>
</reference>
<dbReference type="EMBL" id="MUJZ01051117">
    <property type="protein sequence ID" value="OTF73547.1"/>
    <property type="molecule type" value="Genomic_DNA"/>
</dbReference>
<accession>A0A1Y3AZY7</accession>
<feature type="non-terminal residue" evidence="2">
    <location>
        <position position="86"/>
    </location>
</feature>
<dbReference type="Proteomes" id="UP000194236">
    <property type="component" value="Unassembled WGS sequence"/>
</dbReference>
<dbReference type="SUPFAM" id="SSF48726">
    <property type="entry name" value="Immunoglobulin"/>
    <property type="match status" value="1"/>
</dbReference>
<dbReference type="InterPro" id="IPR013783">
    <property type="entry name" value="Ig-like_fold"/>
</dbReference>
<dbReference type="InterPro" id="IPR036179">
    <property type="entry name" value="Ig-like_dom_sf"/>
</dbReference>
<dbReference type="AlphaFoldDB" id="A0A1Y3AZY7"/>
<dbReference type="Gene3D" id="2.60.40.10">
    <property type="entry name" value="Immunoglobulins"/>
    <property type="match status" value="1"/>
</dbReference>
<protein>
    <recommendedName>
        <fullName evidence="1">Immunoglobulin-like beta-sandwich domain-containing protein</fullName>
    </recommendedName>
</protein>
<feature type="domain" description="Immunoglobulin-like beta-sandwich" evidence="1">
    <location>
        <begin position="20"/>
        <end position="56"/>
    </location>
</feature>
<comment type="caution">
    <text evidence="2">The sequence shown here is derived from an EMBL/GenBank/DDBJ whole genome shotgun (WGS) entry which is preliminary data.</text>
</comment>
<organism evidence="2 3">
    <name type="scientific">Euroglyphus maynei</name>
    <name type="common">Mayne's house dust mite</name>
    <dbReference type="NCBI Taxonomy" id="6958"/>
    <lineage>
        <taxon>Eukaryota</taxon>
        <taxon>Metazoa</taxon>
        <taxon>Ecdysozoa</taxon>
        <taxon>Arthropoda</taxon>
        <taxon>Chelicerata</taxon>
        <taxon>Arachnida</taxon>
        <taxon>Acari</taxon>
        <taxon>Acariformes</taxon>
        <taxon>Sarcoptiformes</taxon>
        <taxon>Astigmata</taxon>
        <taxon>Psoroptidia</taxon>
        <taxon>Analgoidea</taxon>
        <taxon>Pyroglyphidae</taxon>
        <taxon>Pyroglyphinae</taxon>
        <taxon>Euroglyphus</taxon>
    </lineage>
</organism>
<dbReference type="OrthoDB" id="6419993at2759"/>